<dbReference type="Proteomes" id="UP000467840">
    <property type="component" value="Chromosome 14"/>
</dbReference>
<dbReference type="PANTHER" id="PTHR14074">
    <property type="entry name" value="HELICASE WITH DEATH DOMAIN-RELATED"/>
    <property type="match status" value="1"/>
</dbReference>
<proteinExistence type="predicted"/>
<sequence>MPDCEGTCEADGPSSSSSDSTNTCAIWPITDHGADSSSVPQKPQKDPRKIARKYQLELCKKAMEENIIVYLGTGCGKTHIAVLLIYELGHLIRKPQKNVCFFLRLRLPSFSRSTMPMGLGFSSKEMECTLGGSKQAKVIEESTDFKVGIFYGSSKHLKNHYDWEKEIEQYEVFYKANDGKLPRIFGMTASPVVGQGASSQANLPRSINSLENLLDAKVYSVEDKEELEHCVASPVVKIYEYGPVANGTSSYYMTYCSKLEEIKHTCISELHKKVDECQSVQGLRNTKKVLSRMHDNVVFCLENLGLWGALQACQILLSGDPSEWNALIEEEGNISNDSFCDRYLAQAANFLAAVCTTGAIELKHYLV</sequence>
<organism evidence="2 3">
    <name type="scientific">Hevea brasiliensis</name>
    <name type="common">Para rubber tree</name>
    <name type="synonym">Siphonia brasiliensis</name>
    <dbReference type="NCBI Taxonomy" id="3981"/>
    <lineage>
        <taxon>Eukaryota</taxon>
        <taxon>Viridiplantae</taxon>
        <taxon>Streptophyta</taxon>
        <taxon>Embryophyta</taxon>
        <taxon>Tracheophyta</taxon>
        <taxon>Spermatophyta</taxon>
        <taxon>Magnoliopsida</taxon>
        <taxon>eudicotyledons</taxon>
        <taxon>Gunneridae</taxon>
        <taxon>Pentapetalae</taxon>
        <taxon>rosids</taxon>
        <taxon>fabids</taxon>
        <taxon>Malpighiales</taxon>
        <taxon>Euphorbiaceae</taxon>
        <taxon>Crotonoideae</taxon>
        <taxon>Micrandreae</taxon>
        <taxon>Hevea</taxon>
    </lineage>
</organism>
<dbReference type="EMBL" id="JAAGAX010000006">
    <property type="protein sequence ID" value="KAF2310484.1"/>
    <property type="molecule type" value="Genomic_DNA"/>
</dbReference>
<comment type="caution">
    <text evidence="2">The sequence shown here is derived from an EMBL/GenBank/DDBJ whole genome shotgun (WGS) entry which is preliminary data.</text>
</comment>
<dbReference type="GO" id="GO:0005737">
    <property type="term" value="C:cytoplasm"/>
    <property type="evidence" value="ECO:0007669"/>
    <property type="project" value="TreeGrafter"/>
</dbReference>
<dbReference type="SUPFAM" id="SSF52540">
    <property type="entry name" value="P-loop containing nucleoside triphosphate hydrolases"/>
    <property type="match status" value="1"/>
</dbReference>
<dbReference type="InterPro" id="IPR027417">
    <property type="entry name" value="P-loop_NTPase"/>
</dbReference>
<evidence type="ECO:0008006" key="4">
    <source>
        <dbReference type="Google" id="ProtNLM"/>
    </source>
</evidence>
<dbReference type="AlphaFoldDB" id="A0A6A6MB43"/>
<evidence type="ECO:0000313" key="2">
    <source>
        <dbReference type="EMBL" id="KAF2310484.1"/>
    </source>
</evidence>
<name>A0A6A6MB43_HEVBR</name>
<dbReference type="PANTHER" id="PTHR14074:SF16">
    <property type="entry name" value="ANTIVIRAL INNATE IMMUNE RESPONSE RECEPTOR RIG-I"/>
    <property type="match status" value="1"/>
</dbReference>
<reference evidence="2 3" key="1">
    <citation type="journal article" date="2020" name="Mol. Plant">
        <title>The Chromosome-Based Rubber Tree Genome Provides New Insights into Spurge Genome Evolution and Rubber Biosynthesis.</title>
        <authorList>
            <person name="Liu J."/>
            <person name="Shi C."/>
            <person name="Shi C.C."/>
            <person name="Li W."/>
            <person name="Zhang Q.J."/>
            <person name="Zhang Y."/>
            <person name="Li K."/>
            <person name="Lu H.F."/>
            <person name="Shi C."/>
            <person name="Zhu S.T."/>
            <person name="Xiao Z.Y."/>
            <person name="Nan H."/>
            <person name="Yue Y."/>
            <person name="Zhu X.G."/>
            <person name="Wu Y."/>
            <person name="Hong X.N."/>
            <person name="Fan G.Y."/>
            <person name="Tong Y."/>
            <person name="Zhang D."/>
            <person name="Mao C.L."/>
            <person name="Liu Y.L."/>
            <person name="Hao S.J."/>
            <person name="Liu W.Q."/>
            <person name="Lv M.Q."/>
            <person name="Zhang H.B."/>
            <person name="Liu Y."/>
            <person name="Hu-Tang G.R."/>
            <person name="Wang J.P."/>
            <person name="Wang J.H."/>
            <person name="Sun Y.H."/>
            <person name="Ni S.B."/>
            <person name="Chen W.B."/>
            <person name="Zhang X.C."/>
            <person name="Jiao Y.N."/>
            <person name="Eichler E.E."/>
            <person name="Li G.H."/>
            <person name="Liu X."/>
            <person name="Gao L.Z."/>
        </authorList>
    </citation>
    <scope>NUCLEOTIDE SEQUENCE [LARGE SCALE GENOMIC DNA]</scope>
    <source>
        <strain evidence="3">cv. GT1</strain>
        <tissue evidence="2">Leaf</tissue>
    </source>
</reference>
<accession>A0A6A6MB43</accession>
<feature type="region of interest" description="Disordered" evidence="1">
    <location>
        <begin position="1"/>
        <end position="23"/>
    </location>
</feature>
<evidence type="ECO:0000313" key="3">
    <source>
        <dbReference type="Proteomes" id="UP000467840"/>
    </source>
</evidence>
<gene>
    <name evidence="2" type="ORF">GH714_012834</name>
</gene>
<evidence type="ECO:0000256" key="1">
    <source>
        <dbReference type="SAM" id="MobiDB-lite"/>
    </source>
</evidence>
<protein>
    <recommendedName>
        <fullName evidence="4">Helicase/UvrB N-terminal domain-containing protein</fullName>
    </recommendedName>
</protein>
<dbReference type="Gene3D" id="3.40.50.300">
    <property type="entry name" value="P-loop containing nucleotide triphosphate hydrolases"/>
    <property type="match status" value="2"/>
</dbReference>
<keyword evidence="3" id="KW-1185">Reference proteome</keyword>
<dbReference type="InterPro" id="IPR051363">
    <property type="entry name" value="RLR_Helicase"/>
</dbReference>